<organism evidence="2 3">
    <name type="scientific">Armillaria gallica</name>
    <name type="common">Bulbous honey fungus</name>
    <name type="synonym">Armillaria bulbosa</name>
    <dbReference type="NCBI Taxonomy" id="47427"/>
    <lineage>
        <taxon>Eukaryota</taxon>
        <taxon>Fungi</taxon>
        <taxon>Dikarya</taxon>
        <taxon>Basidiomycota</taxon>
        <taxon>Agaricomycotina</taxon>
        <taxon>Agaricomycetes</taxon>
        <taxon>Agaricomycetidae</taxon>
        <taxon>Agaricales</taxon>
        <taxon>Marasmiineae</taxon>
        <taxon>Physalacriaceae</taxon>
        <taxon>Armillaria</taxon>
    </lineage>
</organism>
<dbReference type="InParanoid" id="A0A2H3EFQ7"/>
<dbReference type="OMA" id="MQAKRIE"/>
<accession>A0A2H3EFQ7</accession>
<dbReference type="OrthoDB" id="2855672at2759"/>
<gene>
    <name evidence="2" type="ORF">ARMGADRAFT_571911</name>
</gene>
<feature type="transmembrane region" description="Helical" evidence="1">
    <location>
        <begin position="21"/>
        <end position="40"/>
    </location>
</feature>
<keyword evidence="3" id="KW-1185">Reference proteome</keyword>
<proteinExistence type="predicted"/>
<sequence>MEHMDNHPSIHLMRMSEDMNTILLTIPQVINVLILGLVSFHHNILSLFTQTAFGAPMRRETILPILVTSYHFIEQCYLIMESEQPEGFQRGEQHLCALRTSHMQAKRIEPLLEGTLDKAEELLASELRGSRSVEHVLGFTKRFFELSSYRVDVLGDLPRRMNMIRRDVREIMDCLYYLEEEMSRIKMLLWDHKLRACIEGRDVKDSLLETCWSDLGLRRRMVRSWIIHSLYKYGSKEIPIDSMHLPAQGRDRDMRSWWNFLSP</sequence>
<keyword evidence="1" id="KW-0472">Membrane</keyword>
<dbReference type="AlphaFoldDB" id="A0A2H3EFQ7"/>
<name>A0A2H3EFQ7_ARMGA</name>
<reference evidence="3" key="1">
    <citation type="journal article" date="2017" name="Nat. Ecol. Evol.">
        <title>Genome expansion and lineage-specific genetic innovations in the forest pathogenic fungi Armillaria.</title>
        <authorList>
            <person name="Sipos G."/>
            <person name="Prasanna A.N."/>
            <person name="Walter M.C."/>
            <person name="O'Connor E."/>
            <person name="Balint B."/>
            <person name="Krizsan K."/>
            <person name="Kiss B."/>
            <person name="Hess J."/>
            <person name="Varga T."/>
            <person name="Slot J."/>
            <person name="Riley R."/>
            <person name="Boka B."/>
            <person name="Rigling D."/>
            <person name="Barry K."/>
            <person name="Lee J."/>
            <person name="Mihaltcheva S."/>
            <person name="LaButti K."/>
            <person name="Lipzen A."/>
            <person name="Waldron R."/>
            <person name="Moloney N.M."/>
            <person name="Sperisen C."/>
            <person name="Kredics L."/>
            <person name="Vagvoelgyi C."/>
            <person name="Patrignani A."/>
            <person name="Fitzpatrick D."/>
            <person name="Nagy I."/>
            <person name="Doyle S."/>
            <person name="Anderson J.B."/>
            <person name="Grigoriev I.V."/>
            <person name="Gueldener U."/>
            <person name="Muensterkoetter M."/>
            <person name="Nagy L.G."/>
        </authorList>
    </citation>
    <scope>NUCLEOTIDE SEQUENCE [LARGE SCALE GENOMIC DNA]</scope>
    <source>
        <strain evidence="3">Ar21-2</strain>
    </source>
</reference>
<protein>
    <submittedName>
        <fullName evidence="2">Uncharacterized protein</fullName>
    </submittedName>
</protein>
<keyword evidence="1" id="KW-1133">Transmembrane helix</keyword>
<evidence type="ECO:0000313" key="2">
    <source>
        <dbReference type="EMBL" id="PBK98236.1"/>
    </source>
</evidence>
<evidence type="ECO:0000256" key="1">
    <source>
        <dbReference type="SAM" id="Phobius"/>
    </source>
</evidence>
<dbReference type="Proteomes" id="UP000217790">
    <property type="component" value="Unassembled WGS sequence"/>
</dbReference>
<dbReference type="EMBL" id="KZ293648">
    <property type="protein sequence ID" value="PBK98236.1"/>
    <property type="molecule type" value="Genomic_DNA"/>
</dbReference>
<evidence type="ECO:0000313" key="3">
    <source>
        <dbReference type="Proteomes" id="UP000217790"/>
    </source>
</evidence>
<keyword evidence="1" id="KW-0812">Transmembrane</keyword>